<dbReference type="Proteomes" id="UP000237105">
    <property type="component" value="Unassembled WGS sequence"/>
</dbReference>
<keyword evidence="2" id="KW-1185">Reference proteome</keyword>
<dbReference type="AlphaFoldDB" id="A0A2P5BUN3"/>
<protein>
    <submittedName>
        <fullName evidence="1">Uncharacterized protein</fullName>
    </submittedName>
</protein>
<evidence type="ECO:0000313" key="2">
    <source>
        <dbReference type="Proteomes" id="UP000237105"/>
    </source>
</evidence>
<comment type="caution">
    <text evidence="1">The sequence shown here is derived from an EMBL/GenBank/DDBJ whole genome shotgun (WGS) entry which is preliminary data.</text>
</comment>
<organism evidence="1 2">
    <name type="scientific">Parasponia andersonii</name>
    <name type="common">Sponia andersonii</name>
    <dbReference type="NCBI Taxonomy" id="3476"/>
    <lineage>
        <taxon>Eukaryota</taxon>
        <taxon>Viridiplantae</taxon>
        <taxon>Streptophyta</taxon>
        <taxon>Embryophyta</taxon>
        <taxon>Tracheophyta</taxon>
        <taxon>Spermatophyta</taxon>
        <taxon>Magnoliopsida</taxon>
        <taxon>eudicotyledons</taxon>
        <taxon>Gunneridae</taxon>
        <taxon>Pentapetalae</taxon>
        <taxon>rosids</taxon>
        <taxon>fabids</taxon>
        <taxon>Rosales</taxon>
        <taxon>Cannabaceae</taxon>
        <taxon>Parasponia</taxon>
    </lineage>
</organism>
<accession>A0A2P5BUN3</accession>
<gene>
    <name evidence="1" type="ORF">PanWU01x14_209020</name>
</gene>
<sequence>MSSAASYAGLALTSVALSPPGLRHDHRNVLVPGDHHRADDDVNHHVEEISIPNFGDDILLEPKIGALDQGRCTRPEPRRGSGSCCTDRC</sequence>
<reference evidence="2" key="1">
    <citation type="submission" date="2016-06" db="EMBL/GenBank/DDBJ databases">
        <title>Parallel loss of symbiosis genes in relatives of nitrogen-fixing non-legume Parasponia.</title>
        <authorList>
            <person name="Van Velzen R."/>
            <person name="Holmer R."/>
            <person name="Bu F."/>
            <person name="Rutten L."/>
            <person name="Van Zeijl A."/>
            <person name="Liu W."/>
            <person name="Santuari L."/>
            <person name="Cao Q."/>
            <person name="Sharma T."/>
            <person name="Shen D."/>
            <person name="Roswanjaya Y."/>
            <person name="Wardhani T."/>
            <person name="Kalhor M.S."/>
            <person name="Jansen J."/>
            <person name="Van den Hoogen J."/>
            <person name="Gungor B."/>
            <person name="Hartog M."/>
            <person name="Hontelez J."/>
            <person name="Verver J."/>
            <person name="Yang W.-C."/>
            <person name="Schijlen E."/>
            <person name="Repin R."/>
            <person name="Schilthuizen M."/>
            <person name="Schranz E."/>
            <person name="Heidstra R."/>
            <person name="Miyata K."/>
            <person name="Fedorova E."/>
            <person name="Kohlen W."/>
            <person name="Bisseling T."/>
            <person name="Smit S."/>
            <person name="Geurts R."/>
        </authorList>
    </citation>
    <scope>NUCLEOTIDE SEQUENCE [LARGE SCALE GENOMIC DNA]</scope>
    <source>
        <strain evidence="2">cv. WU1-14</strain>
    </source>
</reference>
<name>A0A2P5BUN3_PARAD</name>
<dbReference type="EMBL" id="JXTB01000218">
    <property type="protein sequence ID" value="PON52504.1"/>
    <property type="molecule type" value="Genomic_DNA"/>
</dbReference>
<evidence type="ECO:0000313" key="1">
    <source>
        <dbReference type="EMBL" id="PON52504.1"/>
    </source>
</evidence>
<proteinExistence type="predicted"/>